<evidence type="ECO:0000256" key="1">
    <source>
        <dbReference type="SAM" id="Phobius"/>
    </source>
</evidence>
<evidence type="ECO:0000313" key="3">
    <source>
        <dbReference type="EMBL" id="MBA8813827.1"/>
    </source>
</evidence>
<name>A0A7W3JJ54_9MICO</name>
<evidence type="ECO:0000313" key="5">
    <source>
        <dbReference type="Proteomes" id="UP000522688"/>
    </source>
</evidence>
<organism evidence="3 5">
    <name type="scientific">Frigoribacterium faeni</name>
    <dbReference type="NCBI Taxonomy" id="145483"/>
    <lineage>
        <taxon>Bacteria</taxon>
        <taxon>Bacillati</taxon>
        <taxon>Actinomycetota</taxon>
        <taxon>Actinomycetes</taxon>
        <taxon>Micrococcales</taxon>
        <taxon>Microbacteriaceae</taxon>
        <taxon>Frigoribacterium</taxon>
    </lineage>
</organism>
<keyword evidence="1" id="KW-0472">Membrane</keyword>
<accession>A0A7W3JJ54</accession>
<dbReference type="Proteomes" id="UP000321154">
    <property type="component" value="Unassembled WGS sequence"/>
</dbReference>
<dbReference type="RefSeq" id="WP_146852652.1">
    <property type="nucleotide sequence ID" value="NZ_BAAAHR010000003.1"/>
</dbReference>
<reference evidence="2 4" key="1">
    <citation type="submission" date="2019-07" db="EMBL/GenBank/DDBJ databases">
        <title>Whole genome shotgun sequence of Frigoribacterium faeni NBRC 103066.</title>
        <authorList>
            <person name="Hosoyama A."/>
            <person name="Uohara A."/>
            <person name="Ohji S."/>
            <person name="Ichikawa N."/>
        </authorList>
    </citation>
    <scope>NUCLEOTIDE SEQUENCE [LARGE SCALE GENOMIC DNA]</scope>
    <source>
        <strain evidence="2 4">NBRC 103066</strain>
    </source>
</reference>
<dbReference type="Proteomes" id="UP000522688">
    <property type="component" value="Unassembled WGS sequence"/>
</dbReference>
<gene>
    <name evidence="3" type="ORF">FB463_002076</name>
    <name evidence="2" type="ORF">FFA01_05080</name>
</gene>
<dbReference type="EMBL" id="JACGWW010000002">
    <property type="protein sequence ID" value="MBA8813827.1"/>
    <property type="molecule type" value="Genomic_DNA"/>
</dbReference>
<feature type="transmembrane region" description="Helical" evidence="1">
    <location>
        <begin position="12"/>
        <end position="42"/>
    </location>
</feature>
<dbReference type="OrthoDB" id="9950119at2"/>
<keyword evidence="1" id="KW-0812">Transmembrane</keyword>
<keyword evidence="4" id="KW-1185">Reference proteome</keyword>
<keyword evidence="1" id="KW-1133">Transmembrane helix</keyword>
<evidence type="ECO:0000313" key="2">
    <source>
        <dbReference type="EMBL" id="GEK82199.1"/>
    </source>
</evidence>
<dbReference type="AlphaFoldDB" id="A0A7W3JJ54"/>
<protein>
    <submittedName>
        <fullName evidence="3">Uncharacterized protein</fullName>
    </submittedName>
</protein>
<evidence type="ECO:0000313" key="4">
    <source>
        <dbReference type="Proteomes" id="UP000321154"/>
    </source>
</evidence>
<sequence>MHSTFGGGFDAVSLLFTLASVALVALAVVIGVLLIRTLLWVIRALQSIVRERELRIDLLVAGDDPEGPAPVTPPTTPRG</sequence>
<proteinExistence type="predicted"/>
<reference evidence="3 5" key="2">
    <citation type="submission" date="2020-07" db="EMBL/GenBank/DDBJ databases">
        <title>Sequencing the genomes of 1000 actinobacteria strains.</title>
        <authorList>
            <person name="Klenk H.-P."/>
        </authorList>
    </citation>
    <scope>NUCLEOTIDE SEQUENCE [LARGE SCALE GENOMIC DNA]</scope>
    <source>
        <strain evidence="3 5">DSM 10309</strain>
    </source>
</reference>
<dbReference type="EMBL" id="BJUV01000003">
    <property type="protein sequence ID" value="GEK82199.1"/>
    <property type="molecule type" value="Genomic_DNA"/>
</dbReference>
<comment type="caution">
    <text evidence="3">The sequence shown here is derived from an EMBL/GenBank/DDBJ whole genome shotgun (WGS) entry which is preliminary data.</text>
</comment>